<name>A0A9P9DIA1_9PLEO</name>
<gene>
    <name evidence="1" type="ORF">B0J11DRAFT_57891</name>
</gene>
<accession>A0A9P9DIA1</accession>
<proteinExistence type="predicted"/>
<sequence length="159" mass="17126">MLVPCFDCAVQPVWLALLFQACPRSTGMSHRWMGARASRAAMAASASVLSASANPGGPDVIVLTTSFNPPEAASQFNQHTSPRHLFFPSLSHPLSIIPSSFFSFSLSSLCYLLFPSEILPHSPILHPSRSVTTHTELSSASFAGLSGSFCLWHRVLPLD</sequence>
<evidence type="ECO:0000313" key="2">
    <source>
        <dbReference type="Proteomes" id="UP000700596"/>
    </source>
</evidence>
<dbReference type="AlphaFoldDB" id="A0A9P9DIA1"/>
<reference evidence="1" key="1">
    <citation type="journal article" date="2021" name="Nat. Commun.">
        <title>Genetic determinants of endophytism in the Arabidopsis root mycobiome.</title>
        <authorList>
            <person name="Mesny F."/>
            <person name="Miyauchi S."/>
            <person name="Thiergart T."/>
            <person name="Pickel B."/>
            <person name="Atanasova L."/>
            <person name="Karlsson M."/>
            <person name="Huettel B."/>
            <person name="Barry K.W."/>
            <person name="Haridas S."/>
            <person name="Chen C."/>
            <person name="Bauer D."/>
            <person name="Andreopoulos W."/>
            <person name="Pangilinan J."/>
            <person name="LaButti K."/>
            <person name="Riley R."/>
            <person name="Lipzen A."/>
            <person name="Clum A."/>
            <person name="Drula E."/>
            <person name="Henrissat B."/>
            <person name="Kohler A."/>
            <person name="Grigoriev I.V."/>
            <person name="Martin F.M."/>
            <person name="Hacquard S."/>
        </authorList>
    </citation>
    <scope>NUCLEOTIDE SEQUENCE</scope>
    <source>
        <strain evidence="1">MPI-CAGE-CH-0243</strain>
    </source>
</reference>
<organism evidence="1 2">
    <name type="scientific">Dendryphion nanum</name>
    <dbReference type="NCBI Taxonomy" id="256645"/>
    <lineage>
        <taxon>Eukaryota</taxon>
        <taxon>Fungi</taxon>
        <taxon>Dikarya</taxon>
        <taxon>Ascomycota</taxon>
        <taxon>Pezizomycotina</taxon>
        <taxon>Dothideomycetes</taxon>
        <taxon>Pleosporomycetidae</taxon>
        <taxon>Pleosporales</taxon>
        <taxon>Torulaceae</taxon>
        <taxon>Dendryphion</taxon>
    </lineage>
</organism>
<dbReference type="Proteomes" id="UP000700596">
    <property type="component" value="Unassembled WGS sequence"/>
</dbReference>
<dbReference type="EMBL" id="JAGMWT010000010">
    <property type="protein sequence ID" value="KAH7121140.1"/>
    <property type="molecule type" value="Genomic_DNA"/>
</dbReference>
<keyword evidence="2" id="KW-1185">Reference proteome</keyword>
<comment type="caution">
    <text evidence="1">The sequence shown here is derived from an EMBL/GenBank/DDBJ whole genome shotgun (WGS) entry which is preliminary data.</text>
</comment>
<evidence type="ECO:0000313" key="1">
    <source>
        <dbReference type="EMBL" id="KAH7121140.1"/>
    </source>
</evidence>
<protein>
    <submittedName>
        <fullName evidence="1">Uncharacterized protein</fullName>
    </submittedName>
</protein>